<dbReference type="InterPro" id="IPR050127">
    <property type="entry name" value="Serine_Proteases_S1"/>
</dbReference>
<dbReference type="Pfam" id="PF00089">
    <property type="entry name" value="Trypsin"/>
    <property type="match status" value="1"/>
</dbReference>
<reference evidence="13" key="1">
    <citation type="submission" date="2025-08" db="UniProtKB">
        <authorList>
            <consortium name="RefSeq"/>
        </authorList>
    </citation>
    <scope>IDENTIFICATION</scope>
    <source>
        <tissue evidence="13">Kidney</tissue>
    </source>
</reference>
<evidence type="ECO:0000256" key="9">
    <source>
        <dbReference type="ARBA" id="ARBA00023180"/>
    </source>
</evidence>
<dbReference type="Gene3D" id="2.40.10.10">
    <property type="entry name" value="Trypsin-like serine proteases"/>
    <property type="match status" value="2"/>
</dbReference>
<evidence type="ECO:0000313" key="13">
    <source>
        <dbReference type="RefSeq" id="XP_012866728.1"/>
    </source>
</evidence>
<sequence>MAPAVGSEPASALRKWAASDGREVEVEGKTQRPFLPPRPQRPRATTEACGGRAAWSRTPQTSLGRLQPPRPQARHHCGWCCGLGTPKLLPTGNGPYTAVCFENEDDVDSAHILRAEKQLKGKNSYRKNTSELKGKSTMERLFPEEETEAETRESPEAQLPAHTVDPASVGSARTLGVVLGEDGGAGFIPAPKAVAARLAAPALCPVLAQPSPLATPALGSCRSLTDPRARPWPRRGRGSHWPGRPQGPGRFSDPIAQVLWVACPALSGGPGVLSPFSPLPHGRSWDLRVGTGLIPPRYQTRPPTRALAPGPCRPRAVRGAPAALQTWPAVLSVSLRPPCMDLDDSESPAGSGEGLSPNTAWDGQGDAAGEGRAGAGRPDSLTLRDADPAAFRVHVGDVYLYGGQQLLAVSKIVVHQDYVHWMLGSDVALLRLAEPAHCSADVKPVRLPSASLDAASLDQCWVTGWGAVSLFSSLPPPYRLQEAKLRVVSNAVCEEKFHNATWHRFRGRRFIQGDMLCAGGFGRGSCYGDSGGPLVCKVSGAWTLLGVVSWGYGCALIDVPGVYARVQTFVPWVLKQVQRFS</sequence>
<feature type="region of interest" description="Disordered" evidence="10">
    <location>
        <begin position="1"/>
        <end position="70"/>
    </location>
</feature>
<dbReference type="GO" id="GO:0004252">
    <property type="term" value="F:serine-type endopeptidase activity"/>
    <property type="evidence" value="ECO:0007669"/>
    <property type="project" value="InterPro"/>
</dbReference>
<keyword evidence="9" id="KW-0325">Glycoprotein</keyword>
<dbReference type="PROSITE" id="PS50240">
    <property type="entry name" value="TRYPSIN_DOM"/>
    <property type="match status" value="1"/>
</dbReference>
<gene>
    <name evidence="13" type="primary">LOC105981924</name>
</gene>
<protein>
    <submittedName>
        <fullName evidence="13">Uncharacterized protein LOC105981924</fullName>
    </submittedName>
</protein>
<evidence type="ECO:0000256" key="7">
    <source>
        <dbReference type="ARBA" id="ARBA00023145"/>
    </source>
</evidence>
<dbReference type="RefSeq" id="XP_012866728.1">
    <property type="nucleotide sequence ID" value="XM_013011274.1"/>
</dbReference>
<dbReference type="OrthoDB" id="5979691at2759"/>
<organism evidence="12 13">
    <name type="scientific">Dipodomys ordii</name>
    <name type="common">Ord's kangaroo rat</name>
    <dbReference type="NCBI Taxonomy" id="10020"/>
    <lineage>
        <taxon>Eukaryota</taxon>
        <taxon>Metazoa</taxon>
        <taxon>Chordata</taxon>
        <taxon>Craniata</taxon>
        <taxon>Vertebrata</taxon>
        <taxon>Euteleostomi</taxon>
        <taxon>Mammalia</taxon>
        <taxon>Eutheria</taxon>
        <taxon>Euarchontoglires</taxon>
        <taxon>Glires</taxon>
        <taxon>Rodentia</taxon>
        <taxon>Castorimorpha</taxon>
        <taxon>Heteromyidae</taxon>
        <taxon>Dipodomyinae</taxon>
        <taxon>Dipodomys</taxon>
    </lineage>
</organism>
<accession>A0A1S3EQQ4</accession>
<proteinExistence type="predicted"/>
<evidence type="ECO:0000259" key="11">
    <source>
        <dbReference type="PROSITE" id="PS50240"/>
    </source>
</evidence>
<feature type="domain" description="Peptidase S1" evidence="11">
    <location>
        <begin position="316"/>
        <end position="578"/>
    </location>
</feature>
<dbReference type="PANTHER" id="PTHR24264:SF65">
    <property type="entry name" value="SRCR DOMAIN-CONTAINING PROTEIN"/>
    <property type="match status" value="1"/>
</dbReference>
<keyword evidence="12" id="KW-1185">Reference proteome</keyword>
<dbReference type="InterPro" id="IPR001254">
    <property type="entry name" value="Trypsin_dom"/>
</dbReference>
<dbReference type="PRINTS" id="PR00722">
    <property type="entry name" value="CHYMOTRYPSIN"/>
</dbReference>
<evidence type="ECO:0000256" key="5">
    <source>
        <dbReference type="ARBA" id="ARBA00022801"/>
    </source>
</evidence>
<evidence type="ECO:0000256" key="10">
    <source>
        <dbReference type="SAM" id="MobiDB-lite"/>
    </source>
</evidence>
<dbReference type="InterPro" id="IPR009003">
    <property type="entry name" value="Peptidase_S1_PA"/>
</dbReference>
<dbReference type="FunFam" id="2.40.10.10:FF:000016">
    <property type="entry name" value="Tryptase beta-2"/>
    <property type="match status" value="1"/>
</dbReference>
<dbReference type="InterPro" id="IPR001314">
    <property type="entry name" value="Peptidase_S1A"/>
</dbReference>
<dbReference type="InterPro" id="IPR043504">
    <property type="entry name" value="Peptidase_S1_PA_chymotrypsin"/>
</dbReference>
<dbReference type="InParanoid" id="A0A1S3EQQ4"/>
<dbReference type="KEGG" id="dord:105981924"/>
<feature type="region of interest" description="Disordered" evidence="10">
    <location>
        <begin position="218"/>
        <end position="249"/>
    </location>
</feature>
<evidence type="ECO:0000256" key="2">
    <source>
        <dbReference type="ARBA" id="ARBA00022525"/>
    </source>
</evidence>
<keyword evidence="7" id="KW-0865">Zymogen</keyword>
<dbReference type="GeneID" id="105981924"/>
<dbReference type="Proteomes" id="UP000081671">
    <property type="component" value="Unplaced"/>
</dbReference>
<keyword evidence="3" id="KW-0645">Protease</keyword>
<evidence type="ECO:0000256" key="3">
    <source>
        <dbReference type="ARBA" id="ARBA00022670"/>
    </source>
</evidence>
<dbReference type="InterPro" id="IPR033116">
    <property type="entry name" value="TRYPSIN_SER"/>
</dbReference>
<dbReference type="AlphaFoldDB" id="A0A1S3EQQ4"/>
<evidence type="ECO:0000256" key="1">
    <source>
        <dbReference type="ARBA" id="ARBA00004613"/>
    </source>
</evidence>
<evidence type="ECO:0000256" key="8">
    <source>
        <dbReference type="ARBA" id="ARBA00023157"/>
    </source>
</evidence>
<dbReference type="GO" id="GO:0006508">
    <property type="term" value="P:proteolysis"/>
    <property type="evidence" value="ECO:0007669"/>
    <property type="project" value="UniProtKB-KW"/>
</dbReference>
<dbReference type="SUPFAM" id="SSF50494">
    <property type="entry name" value="Trypsin-like serine proteases"/>
    <property type="match status" value="1"/>
</dbReference>
<evidence type="ECO:0000256" key="6">
    <source>
        <dbReference type="ARBA" id="ARBA00022825"/>
    </source>
</evidence>
<name>A0A1S3EQQ4_DIPOR</name>
<keyword evidence="6" id="KW-0720">Serine protease</keyword>
<keyword evidence="8" id="KW-1015">Disulfide bond</keyword>
<dbReference type="SMART" id="SM00020">
    <property type="entry name" value="Tryp_SPc"/>
    <property type="match status" value="1"/>
</dbReference>
<dbReference type="CDD" id="cd00190">
    <property type="entry name" value="Tryp_SPc"/>
    <property type="match status" value="1"/>
</dbReference>
<dbReference type="PROSITE" id="PS00135">
    <property type="entry name" value="TRYPSIN_SER"/>
    <property type="match status" value="1"/>
</dbReference>
<feature type="region of interest" description="Disordered" evidence="10">
    <location>
        <begin position="341"/>
        <end position="381"/>
    </location>
</feature>
<feature type="region of interest" description="Disordered" evidence="10">
    <location>
        <begin position="124"/>
        <end position="167"/>
    </location>
</feature>
<comment type="subcellular location">
    <subcellularLocation>
        <location evidence="1">Secreted</location>
    </subcellularLocation>
</comment>
<feature type="compositionally biased region" description="Basic and acidic residues" evidence="10">
    <location>
        <begin position="20"/>
        <end position="30"/>
    </location>
</feature>
<dbReference type="PANTHER" id="PTHR24264">
    <property type="entry name" value="TRYPSIN-RELATED"/>
    <property type="match status" value="1"/>
</dbReference>
<evidence type="ECO:0000313" key="12">
    <source>
        <dbReference type="Proteomes" id="UP000081671"/>
    </source>
</evidence>
<keyword evidence="4" id="KW-0732">Signal</keyword>
<keyword evidence="5" id="KW-0378">Hydrolase</keyword>
<feature type="compositionally biased region" description="Basic and acidic residues" evidence="10">
    <location>
        <begin position="128"/>
        <end position="155"/>
    </location>
</feature>
<dbReference type="GO" id="GO:0005615">
    <property type="term" value="C:extracellular space"/>
    <property type="evidence" value="ECO:0007669"/>
    <property type="project" value="TreeGrafter"/>
</dbReference>
<evidence type="ECO:0000256" key="4">
    <source>
        <dbReference type="ARBA" id="ARBA00022729"/>
    </source>
</evidence>
<keyword evidence="2" id="KW-0964">Secreted</keyword>